<dbReference type="EMBL" id="DSRU01000389">
    <property type="protein sequence ID" value="HFN01248.1"/>
    <property type="molecule type" value="Genomic_DNA"/>
</dbReference>
<reference evidence="2" key="1">
    <citation type="journal article" date="2020" name="mSystems">
        <title>Genome- and Community-Level Interaction Insights into Carbon Utilization and Element Cycling Functions of Hydrothermarchaeota in Hydrothermal Sediment.</title>
        <authorList>
            <person name="Zhou Z."/>
            <person name="Liu Y."/>
            <person name="Xu W."/>
            <person name="Pan J."/>
            <person name="Luo Z.H."/>
            <person name="Li M."/>
        </authorList>
    </citation>
    <scope>NUCLEOTIDE SEQUENCE [LARGE SCALE GENOMIC DNA]</scope>
    <source>
        <strain evidence="2">SpSt-418</strain>
    </source>
</reference>
<gene>
    <name evidence="2" type="ORF">ENR64_26565</name>
</gene>
<dbReference type="AlphaFoldDB" id="A0A7C3KJ73"/>
<organism evidence="2">
    <name type="scientific">Oscillatoriales cyanobacterium SpSt-418</name>
    <dbReference type="NCBI Taxonomy" id="2282169"/>
    <lineage>
        <taxon>Bacteria</taxon>
        <taxon>Bacillati</taxon>
        <taxon>Cyanobacteriota</taxon>
        <taxon>Cyanophyceae</taxon>
        <taxon>Oscillatoriophycideae</taxon>
        <taxon>Oscillatoriales</taxon>
    </lineage>
</organism>
<keyword evidence="1" id="KW-0812">Transmembrane</keyword>
<protein>
    <submittedName>
        <fullName evidence="2">DUF3611 family protein</fullName>
    </submittedName>
</protein>
<sequence>MQTVEKQSLESKLEKIGNVLRLTGWIGLSAQIGFGAIALLLVVFAITGRNFSQATALPPGVSPGIGVNLNRGVTPGIGIGIFWAVCGILALLVGIYFAFRQTRFAKRLRHADTMRHPAKSEVMNVLRLGAIVGLVGMLLTILGGGATLGVLFSKAIAQPQGVAIYDPTRVIRSIDIMVAMANMSGIAAHFVGVVASLSVFEWLHR</sequence>
<proteinExistence type="predicted"/>
<dbReference type="Pfam" id="PF12263">
    <property type="entry name" value="DUF3611"/>
    <property type="match status" value="1"/>
</dbReference>
<feature type="transmembrane region" description="Helical" evidence="1">
    <location>
        <begin position="125"/>
        <end position="156"/>
    </location>
</feature>
<accession>A0A7C3KJ73</accession>
<comment type="caution">
    <text evidence="2">The sequence shown here is derived from an EMBL/GenBank/DDBJ whole genome shotgun (WGS) entry which is preliminary data.</text>
</comment>
<feature type="transmembrane region" description="Helical" evidence="1">
    <location>
        <begin position="176"/>
        <end position="200"/>
    </location>
</feature>
<evidence type="ECO:0000256" key="1">
    <source>
        <dbReference type="SAM" id="Phobius"/>
    </source>
</evidence>
<name>A0A7C3KJ73_9CYAN</name>
<feature type="transmembrane region" description="Helical" evidence="1">
    <location>
        <begin position="22"/>
        <end position="46"/>
    </location>
</feature>
<dbReference type="PANTHER" id="PTHR34548">
    <property type="entry name" value="PROTEIN TIC 21, CHLOROPLASTIC"/>
    <property type="match status" value="1"/>
</dbReference>
<dbReference type="PANTHER" id="PTHR34548:SF2">
    <property type="entry name" value="PROTEIN TIC 21, CHLOROPLASTIC"/>
    <property type="match status" value="1"/>
</dbReference>
<keyword evidence="1" id="KW-1133">Transmembrane helix</keyword>
<evidence type="ECO:0000313" key="2">
    <source>
        <dbReference type="EMBL" id="HFN01248.1"/>
    </source>
</evidence>
<feature type="transmembrane region" description="Helical" evidence="1">
    <location>
        <begin position="77"/>
        <end position="99"/>
    </location>
</feature>
<keyword evidence="1" id="KW-0472">Membrane</keyword>
<dbReference type="InterPro" id="IPR022051">
    <property type="entry name" value="DUF3611"/>
</dbReference>